<name>A0A846Z5Z9_9ACTN</name>
<proteinExistence type="predicted"/>
<evidence type="ECO:0000256" key="2">
    <source>
        <dbReference type="SAM" id="Phobius"/>
    </source>
</evidence>
<feature type="compositionally biased region" description="Basic and acidic residues" evidence="1">
    <location>
        <begin position="75"/>
        <end position="119"/>
    </location>
</feature>
<dbReference type="RefSeq" id="WP_067634470.1">
    <property type="nucleotide sequence ID" value="NZ_JAAXPI010000030.1"/>
</dbReference>
<protein>
    <submittedName>
        <fullName evidence="3">Uncharacterized protein</fullName>
    </submittedName>
</protein>
<dbReference type="EMBL" id="JAAXPI010000030">
    <property type="protein sequence ID" value="NKZ06075.1"/>
    <property type="molecule type" value="Genomic_DNA"/>
</dbReference>
<keyword evidence="2" id="KW-0812">Transmembrane</keyword>
<feature type="region of interest" description="Disordered" evidence="1">
    <location>
        <begin position="45"/>
        <end position="143"/>
    </location>
</feature>
<feature type="compositionally biased region" description="Basic residues" evidence="1">
    <location>
        <begin position="125"/>
        <end position="143"/>
    </location>
</feature>
<reference evidence="3 4" key="1">
    <citation type="submission" date="2020-04" db="EMBL/GenBank/DDBJ databases">
        <title>MicrobeNet Type strains.</title>
        <authorList>
            <person name="Nicholson A.C."/>
        </authorList>
    </citation>
    <scope>NUCLEOTIDE SEQUENCE [LARGE SCALE GENOMIC DNA]</scope>
    <source>
        <strain evidence="3 4">ATCC BAA-277</strain>
    </source>
</reference>
<keyword evidence="4" id="KW-1185">Reference proteome</keyword>
<dbReference type="Proteomes" id="UP000579250">
    <property type="component" value="Unassembled WGS sequence"/>
</dbReference>
<feature type="transmembrane region" description="Helical" evidence="2">
    <location>
        <begin position="20"/>
        <end position="43"/>
    </location>
</feature>
<comment type="caution">
    <text evidence="3">The sequence shown here is derived from an EMBL/GenBank/DDBJ whole genome shotgun (WGS) entry which is preliminary data.</text>
</comment>
<dbReference type="AlphaFoldDB" id="A0A846Z5Z9"/>
<keyword evidence="2" id="KW-0472">Membrane</keyword>
<accession>A0A846Z5Z9</accession>
<keyword evidence="2" id="KW-1133">Transmembrane helix</keyword>
<gene>
    <name evidence="3" type="ORF">HGB48_20310</name>
</gene>
<evidence type="ECO:0000256" key="1">
    <source>
        <dbReference type="SAM" id="MobiDB-lite"/>
    </source>
</evidence>
<evidence type="ECO:0000313" key="3">
    <source>
        <dbReference type="EMBL" id="NKZ06075.1"/>
    </source>
</evidence>
<organism evidence="3 4">
    <name type="scientific">Actinomadura latina</name>
    <dbReference type="NCBI Taxonomy" id="163603"/>
    <lineage>
        <taxon>Bacteria</taxon>
        <taxon>Bacillati</taxon>
        <taxon>Actinomycetota</taxon>
        <taxon>Actinomycetes</taxon>
        <taxon>Streptosporangiales</taxon>
        <taxon>Thermomonosporaceae</taxon>
        <taxon>Actinomadura</taxon>
    </lineage>
</organism>
<evidence type="ECO:0000313" key="4">
    <source>
        <dbReference type="Proteomes" id="UP000579250"/>
    </source>
</evidence>
<sequence length="143" mass="15806">MLAGYPDPSVAPGGVGDRWFLYIGPAVIFLAVIFWVVITLTASRHRPRSRHPMGGLPNRGPVQGGIIKGSPSQRTRRDPAPSVTHREVTARVEYGRLGEQAVREKEQAEAGKSRAERLGKAPVRAGRRPKRKRPGLFGARRRR</sequence>